<dbReference type="CDD" id="cd00130">
    <property type="entry name" value="PAS"/>
    <property type="match status" value="1"/>
</dbReference>
<dbReference type="InterPro" id="IPR035965">
    <property type="entry name" value="PAS-like_dom_sf"/>
</dbReference>
<dbReference type="InterPro" id="IPR013324">
    <property type="entry name" value="RNA_pol_sigma_r3/r4-like"/>
</dbReference>
<dbReference type="NCBIfam" id="TIGR00229">
    <property type="entry name" value="sensory_box"/>
    <property type="match status" value="1"/>
</dbReference>
<dbReference type="Pfam" id="PF13188">
    <property type="entry name" value="PAS_8"/>
    <property type="match status" value="1"/>
</dbReference>
<dbReference type="InterPro" id="IPR000014">
    <property type="entry name" value="PAS"/>
</dbReference>
<dbReference type="PANTHER" id="PTHR34236:SF1">
    <property type="entry name" value="DIMETHYL SULFOXIDE REDUCTASE TRANSCRIPTIONAL ACTIVATOR"/>
    <property type="match status" value="1"/>
</dbReference>
<dbReference type="PANTHER" id="PTHR34236">
    <property type="entry name" value="DIMETHYL SULFOXIDE REDUCTASE TRANSCRIPTIONAL ACTIVATOR"/>
    <property type="match status" value="1"/>
</dbReference>
<dbReference type="AlphaFoldDB" id="M0BUB2"/>
<dbReference type="EMBL" id="AOIQ01000005">
    <property type="protein sequence ID" value="ELZ13978.1"/>
    <property type="molecule type" value="Genomic_DNA"/>
</dbReference>
<comment type="caution">
    <text evidence="5">The sequence shown here is derived from an EMBL/GenBank/DDBJ whole genome shotgun (WGS) entry which is preliminary data.</text>
</comment>
<dbReference type="Pfam" id="PF00989">
    <property type="entry name" value="PAS"/>
    <property type="match status" value="1"/>
</dbReference>
<organism evidence="5 6">
    <name type="scientific">Halovivax asiaticus JCM 14624</name>
    <dbReference type="NCBI Taxonomy" id="1227490"/>
    <lineage>
        <taxon>Archaea</taxon>
        <taxon>Methanobacteriati</taxon>
        <taxon>Methanobacteriota</taxon>
        <taxon>Stenosarchaea group</taxon>
        <taxon>Halobacteria</taxon>
        <taxon>Halobacteriales</taxon>
        <taxon>Natrialbaceae</taxon>
        <taxon>Halovivax</taxon>
    </lineage>
</organism>
<dbReference type="InterPro" id="IPR007050">
    <property type="entry name" value="HTH_bacterioopsin"/>
</dbReference>
<gene>
    <name evidence="5" type="ORF">C479_00966</name>
</gene>
<dbReference type="RefSeq" id="WP_007696497.1">
    <property type="nucleotide sequence ID" value="NZ_AOIQ01000005.1"/>
</dbReference>
<dbReference type="Gene3D" id="3.30.450.20">
    <property type="entry name" value="PAS domain"/>
    <property type="match status" value="2"/>
</dbReference>
<accession>M0BUB2</accession>
<protein>
    <submittedName>
        <fullName evidence="5">PAS sensor protein</fullName>
    </submittedName>
</protein>
<dbReference type="Proteomes" id="UP000011560">
    <property type="component" value="Unassembled WGS sequence"/>
</dbReference>
<dbReference type="OrthoDB" id="186758at2157"/>
<keyword evidence="2" id="KW-0804">Transcription</keyword>
<dbReference type="SMART" id="SM00091">
    <property type="entry name" value="PAS"/>
    <property type="match status" value="2"/>
</dbReference>
<evidence type="ECO:0000259" key="4">
    <source>
        <dbReference type="PROSITE" id="PS50112"/>
    </source>
</evidence>
<evidence type="ECO:0000313" key="6">
    <source>
        <dbReference type="Proteomes" id="UP000011560"/>
    </source>
</evidence>
<dbReference type="SUPFAM" id="SSF55785">
    <property type="entry name" value="PYP-like sensor domain (PAS domain)"/>
    <property type="match status" value="1"/>
</dbReference>
<reference evidence="5 6" key="1">
    <citation type="journal article" date="2014" name="PLoS Genet.">
        <title>Phylogenetically driven sequencing of extremely halophilic archaea reveals strategies for static and dynamic osmo-response.</title>
        <authorList>
            <person name="Becker E.A."/>
            <person name="Seitzer P.M."/>
            <person name="Tritt A."/>
            <person name="Larsen D."/>
            <person name="Krusor M."/>
            <person name="Yao A.I."/>
            <person name="Wu D."/>
            <person name="Madern D."/>
            <person name="Eisen J.A."/>
            <person name="Darling A.E."/>
            <person name="Facciotti M.T."/>
        </authorList>
    </citation>
    <scope>NUCLEOTIDE SEQUENCE [LARGE SCALE GENOMIC DNA]</scope>
    <source>
        <strain evidence="5 6">JCM 14624</strain>
    </source>
</reference>
<dbReference type="PROSITE" id="PS50112">
    <property type="entry name" value="PAS"/>
    <property type="match status" value="1"/>
</dbReference>
<evidence type="ECO:0000256" key="3">
    <source>
        <dbReference type="SAM" id="MobiDB-lite"/>
    </source>
</evidence>
<keyword evidence="1" id="KW-0805">Transcription regulation</keyword>
<evidence type="ECO:0000256" key="1">
    <source>
        <dbReference type="ARBA" id="ARBA00023015"/>
    </source>
</evidence>
<dbReference type="Pfam" id="PF04967">
    <property type="entry name" value="HTH_10"/>
    <property type="match status" value="1"/>
</dbReference>
<dbReference type="InterPro" id="IPR013767">
    <property type="entry name" value="PAS_fold"/>
</dbReference>
<keyword evidence="6" id="KW-1185">Reference proteome</keyword>
<dbReference type="Gene3D" id="1.10.10.10">
    <property type="entry name" value="Winged helix-like DNA-binding domain superfamily/Winged helix DNA-binding domain"/>
    <property type="match status" value="1"/>
</dbReference>
<feature type="domain" description="PAS" evidence="4">
    <location>
        <begin position="122"/>
        <end position="192"/>
    </location>
</feature>
<proteinExistence type="predicted"/>
<dbReference type="SUPFAM" id="SSF88659">
    <property type="entry name" value="Sigma3 and sigma4 domains of RNA polymerase sigma factors"/>
    <property type="match status" value="1"/>
</dbReference>
<sequence>MNDPPDQVPTTRIRVVLVGESADVAQLGRTLSRGETLVSIAAVPTGAAAAEHTEHADCLITDPEHVETLVAVTDVPIVSVSSDDAAPLQVDAADVVSPTAPVNVLETRLRNVVDARTGDRERIARIRGILEASGAAIVLSDADGTIEWVSESMDRLFGYTPAALTGTAIESLAIESDRETLEQHRIAVADGDGDEFRRTTARIRDGTGRRSECTIEMRNRLEDPTVNRLVWTIAPVDGRPTWREGLSADIDAIDDPILTLDDDWIVRRANETARGAFTVTENGSIGDEGSSITDDRGPVGHEFWTLVSPATVDTWFERLAEARASDSSVWFDVARPDDGVDSVVTYPGDGSLTLVVHRRDASPIDRYRAELERTTGLLDEMADPAVLVDDGRITAANAAVFEYTSHATVVGRSIEALVGDRLASELTARAGAPVRRVDPIEWRPTVEGHERVVLLTVGTIADDQTAVVGRDVTDERRLVDGIRELGETIDAVESVSTVEATRRTLLAGIVSATGATVGGWYRRDGDRLSPRTSIGPTETERAPTITVATERLNEMFSDGPTRLPRSARVPITAATTMAGPLAIPVSDTDVILVGTVDTDEEATDSESASTESPRNEQTAFDSEIPGEAGDLVTKYSAADWLTPTVDVGSERTVERDAFGSLFRSVVHLSLARARCLDRTRELTASVSLESELRERMVTLVEHRESTYRALAAGETRQAVERTLCDSMADLDAVNACWLVAGHADGRRVREAAGTNGQPESGIDPPASDSFDRLVDRTLAEEDQQIERIDSARDDSGSRSSTAERIVRIATPFDDPTGSARVLVVQAAIDDESLLPEYCTELVTVVGLVIDAITAQRALHADDTLEVELGFPTATDDALTRLAVEIDRRVTVDSVVPTDDHVTYYLTVAQLDEASFVAAVGDVSAATLVNSYVGENGTLHAEIAVKGSEVFELLRAHDGVLVGLSPGDERLSLRLELPATRDVRELVESIRGTYPDVEFRARRPVSPSGPDRPVGTLLAALTDRQREILRTAYAAGYFESPRERTGEEIAETLGISQPTFTRHFRAAERTIFGTLFDQYSGEPTEDRGAE</sequence>
<name>M0BUB2_9EURY</name>
<evidence type="ECO:0000256" key="2">
    <source>
        <dbReference type="ARBA" id="ARBA00023163"/>
    </source>
</evidence>
<dbReference type="Pfam" id="PF15915">
    <property type="entry name" value="BAT"/>
    <property type="match status" value="1"/>
</dbReference>
<dbReference type="GO" id="GO:0006355">
    <property type="term" value="P:regulation of DNA-templated transcription"/>
    <property type="evidence" value="ECO:0007669"/>
    <property type="project" value="InterPro"/>
</dbReference>
<dbReference type="STRING" id="1227490.C479_00966"/>
<feature type="region of interest" description="Disordered" evidence="3">
    <location>
        <begin position="599"/>
        <end position="626"/>
    </location>
</feature>
<dbReference type="InterPro" id="IPR036388">
    <property type="entry name" value="WH-like_DNA-bd_sf"/>
</dbReference>
<dbReference type="InterPro" id="IPR031803">
    <property type="entry name" value="BAT_GAF/HTH-assoc"/>
</dbReference>
<evidence type="ECO:0000313" key="5">
    <source>
        <dbReference type="EMBL" id="ELZ13978.1"/>
    </source>
</evidence>